<keyword evidence="2" id="KW-1185">Reference proteome</keyword>
<dbReference type="InterPro" id="IPR042566">
    <property type="entry name" value="L1_C"/>
</dbReference>
<proteinExistence type="predicted"/>
<reference evidence="1" key="2">
    <citation type="submission" date="2025-09" db="UniProtKB">
        <authorList>
            <consortium name="Ensembl"/>
        </authorList>
    </citation>
    <scope>IDENTIFICATION</scope>
</reference>
<name>A0A9J8DLZ5_CYPCA</name>
<evidence type="ECO:0000313" key="1">
    <source>
        <dbReference type="Ensembl" id="ENSCCRP00000180025.1"/>
    </source>
</evidence>
<organism evidence="1 2">
    <name type="scientific">Cyprinus carpio carpio</name>
    <dbReference type="NCBI Taxonomy" id="630221"/>
    <lineage>
        <taxon>Eukaryota</taxon>
        <taxon>Metazoa</taxon>
        <taxon>Chordata</taxon>
        <taxon>Craniata</taxon>
        <taxon>Vertebrata</taxon>
        <taxon>Euteleostomi</taxon>
        <taxon>Actinopterygii</taxon>
        <taxon>Neopterygii</taxon>
        <taxon>Teleostei</taxon>
        <taxon>Ostariophysi</taxon>
        <taxon>Cypriniformes</taxon>
        <taxon>Cyprinidae</taxon>
        <taxon>Cyprininae</taxon>
        <taxon>Cyprinus</taxon>
    </lineage>
</organism>
<dbReference type="GeneTree" id="ENSGT00940000167395"/>
<dbReference type="AlphaFoldDB" id="A0A9J8DLZ5"/>
<dbReference type="Ensembl" id="ENSCCRT00000186792.1">
    <property type="protein sequence ID" value="ENSCCRP00000180025.1"/>
    <property type="gene ID" value="ENSCCRG00000076944.1"/>
</dbReference>
<dbReference type="Proteomes" id="UP001108240">
    <property type="component" value="Unplaced"/>
</dbReference>
<dbReference type="InterPro" id="IPR004244">
    <property type="entry name" value="Transposase_22"/>
</dbReference>
<evidence type="ECO:0000313" key="2">
    <source>
        <dbReference type="Proteomes" id="UP001108240"/>
    </source>
</evidence>
<reference evidence="1" key="1">
    <citation type="submission" date="2025-08" db="UniProtKB">
        <authorList>
            <consortium name="Ensembl"/>
        </authorList>
    </citation>
    <scope>IDENTIFICATION</scope>
</reference>
<protein>
    <submittedName>
        <fullName evidence="1">Uncharacterized protein</fullName>
    </submittedName>
</protein>
<dbReference type="PANTHER" id="PTHR11505">
    <property type="entry name" value="L1 TRANSPOSABLE ELEMENT-RELATED"/>
    <property type="match status" value="1"/>
</dbReference>
<accession>A0A9J8DLZ5</accession>
<dbReference type="Gene3D" id="3.30.250.20">
    <property type="entry name" value="L1 transposable element, C-terminal domain"/>
    <property type="match status" value="1"/>
</dbReference>
<sequence length="94" mass="11394">FSRNDVRPRVMIARIHHFQLKEKILQLARQQFPLRYNGKAVHFFPDYPAEVMKQRQAFDPVRKRLRDAGVRSVDIWRLGHPTDRDYSFFSQMHK</sequence>